<name>A0ACC0KMI8_CHOFU</name>
<keyword evidence="2" id="KW-1185">Reference proteome</keyword>
<comment type="caution">
    <text evidence="1">The sequence shown here is derived from an EMBL/GenBank/DDBJ whole genome shotgun (WGS) entry which is preliminary data.</text>
</comment>
<evidence type="ECO:0000313" key="2">
    <source>
        <dbReference type="Proteomes" id="UP001064048"/>
    </source>
</evidence>
<organism evidence="1 2">
    <name type="scientific">Choristoneura fumiferana</name>
    <name type="common">Spruce budworm moth</name>
    <name type="synonym">Archips fumiferana</name>
    <dbReference type="NCBI Taxonomy" id="7141"/>
    <lineage>
        <taxon>Eukaryota</taxon>
        <taxon>Metazoa</taxon>
        <taxon>Ecdysozoa</taxon>
        <taxon>Arthropoda</taxon>
        <taxon>Hexapoda</taxon>
        <taxon>Insecta</taxon>
        <taxon>Pterygota</taxon>
        <taxon>Neoptera</taxon>
        <taxon>Endopterygota</taxon>
        <taxon>Lepidoptera</taxon>
        <taxon>Glossata</taxon>
        <taxon>Ditrysia</taxon>
        <taxon>Tortricoidea</taxon>
        <taxon>Tortricidae</taxon>
        <taxon>Tortricinae</taxon>
        <taxon>Choristoneura</taxon>
    </lineage>
</organism>
<protein>
    <submittedName>
        <fullName evidence="1">Uncharacterized protein</fullName>
    </submittedName>
</protein>
<sequence length="346" mass="39146">MSKTKIGALWEDKEVLFDLPFIYLKLRPGEKIFDRIEPIEDTKGNTGSKGRMIVTNLRIIWHSMSSPRINLSVGLNCIQSTSTRVVNSGLRGSTQALHMLAAYRSSRYEFIFTNLSPSCVRHYTSVSGVHKAYAASRPYRDLKLRSAIIHNKQLRILPLERICLNEHSIWNLSSESGNLGTMVITNVRVVWFADINDSFNVSMPYLTIESISTRDSKFGEALVIATRPSSGGYVLGFRADPRERLHSLRDELQELHRAYCERPVLGVEMTWNEQPSKPPTDDIEELEEIGEPRGEMGPNLYLASQLAQYKSDNEVQPVYNAYLGLAIEPLKEGFTLKSLFEVQTSS</sequence>
<dbReference type="Proteomes" id="UP001064048">
    <property type="component" value="Chromosome 20"/>
</dbReference>
<dbReference type="EMBL" id="CM046120">
    <property type="protein sequence ID" value="KAI8437357.1"/>
    <property type="molecule type" value="Genomic_DNA"/>
</dbReference>
<evidence type="ECO:0000313" key="1">
    <source>
        <dbReference type="EMBL" id="KAI8437357.1"/>
    </source>
</evidence>
<reference evidence="1 2" key="1">
    <citation type="journal article" date="2022" name="Genome Biol. Evol.">
        <title>The Spruce Budworm Genome: Reconstructing the Evolutionary History of Antifreeze Proteins.</title>
        <authorList>
            <person name="Beliveau C."/>
            <person name="Gagne P."/>
            <person name="Picq S."/>
            <person name="Vernygora O."/>
            <person name="Keeling C.I."/>
            <person name="Pinkney K."/>
            <person name="Doucet D."/>
            <person name="Wen F."/>
            <person name="Johnston J.S."/>
            <person name="Maaroufi H."/>
            <person name="Boyle B."/>
            <person name="Laroche J."/>
            <person name="Dewar K."/>
            <person name="Juretic N."/>
            <person name="Blackburn G."/>
            <person name="Nisole A."/>
            <person name="Brunet B."/>
            <person name="Brandao M."/>
            <person name="Lumley L."/>
            <person name="Duan J."/>
            <person name="Quan G."/>
            <person name="Lucarotti C.J."/>
            <person name="Roe A.D."/>
            <person name="Sperling F.A.H."/>
            <person name="Levesque R.C."/>
            <person name="Cusson M."/>
        </authorList>
    </citation>
    <scope>NUCLEOTIDE SEQUENCE [LARGE SCALE GENOMIC DNA]</scope>
    <source>
        <strain evidence="1">Glfc:IPQL:Cfum</strain>
    </source>
</reference>
<gene>
    <name evidence="1" type="ORF">MSG28_011698</name>
</gene>
<accession>A0ACC0KMI8</accession>
<proteinExistence type="predicted"/>